<evidence type="ECO:0000313" key="1">
    <source>
        <dbReference type="EMBL" id="CAJ2643216.1"/>
    </source>
</evidence>
<protein>
    <submittedName>
        <fullName evidence="1">Uncharacterized protein</fullName>
    </submittedName>
</protein>
<accession>A0ACB0JH52</accession>
<organism evidence="1 2">
    <name type="scientific">Trifolium pratense</name>
    <name type="common">Red clover</name>
    <dbReference type="NCBI Taxonomy" id="57577"/>
    <lineage>
        <taxon>Eukaryota</taxon>
        <taxon>Viridiplantae</taxon>
        <taxon>Streptophyta</taxon>
        <taxon>Embryophyta</taxon>
        <taxon>Tracheophyta</taxon>
        <taxon>Spermatophyta</taxon>
        <taxon>Magnoliopsida</taxon>
        <taxon>eudicotyledons</taxon>
        <taxon>Gunneridae</taxon>
        <taxon>Pentapetalae</taxon>
        <taxon>rosids</taxon>
        <taxon>fabids</taxon>
        <taxon>Fabales</taxon>
        <taxon>Fabaceae</taxon>
        <taxon>Papilionoideae</taxon>
        <taxon>50 kb inversion clade</taxon>
        <taxon>NPAAA clade</taxon>
        <taxon>Hologalegina</taxon>
        <taxon>IRL clade</taxon>
        <taxon>Trifolieae</taxon>
        <taxon>Trifolium</taxon>
    </lineage>
</organism>
<proteinExistence type="predicted"/>
<name>A0ACB0JH52_TRIPR</name>
<reference evidence="1" key="1">
    <citation type="submission" date="2023-10" db="EMBL/GenBank/DDBJ databases">
        <authorList>
            <person name="Rodriguez Cubillos JULIANA M."/>
            <person name="De Vega J."/>
        </authorList>
    </citation>
    <scope>NUCLEOTIDE SEQUENCE</scope>
</reference>
<keyword evidence="2" id="KW-1185">Reference proteome</keyword>
<evidence type="ECO:0000313" key="2">
    <source>
        <dbReference type="Proteomes" id="UP001177021"/>
    </source>
</evidence>
<gene>
    <name evidence="1" type="ORF">MILVUS5_LOCUS12506</name>
</gene>
<dbReference type="Proteomes" id="UP001177021">
    <property type="component" value="Unassembled WGS sequence"/>
</dbReference>
<sequence length="71" mass="7926">MTKFLTLPAVCNSLITVITALQDPLLILMRSWLSLKLIFGLNLYTTSLSSVYSPSVVNTLKQIFRLCGCFI</sequence>
<comment type="caution">
    <text evidence="1">The sequence shown here is derived from an EMBL/GenBank/DDBJ whole genome shotgun (WGS) entry which is preliminary data.</text>
</comment>
<dbReference type="EMBL" id="CASHSV030000034">
    <property type="protein sequence ID" value="CAJ2643216.1"/>
    <property type="molecule type" value="Genomic_DNA"/>
</dbReference>